<comment type="caution">
    <text evidence="5">The sequence shown here is derived from an EMBL/GenBank/DDBJ whole genome shotgun (WGS) entry which is preliminary data.</text>
</comment>
<dbReference type="GO" id="GO:0016787">
    <property type="term" value="F:hydrolase activity"/>
    <property type="evidence" value="ECO:0007669"/>
    <property type="project" value="UniProtKB-KW"/>
</dbReference>
<dbReference type="PANTHER" id="PTHR43046">
    <property type="entry name" value="GDP-MANNOSE MANNOSYL HYDROLASE"/>
    <property type="match status" value="1"/>
</dbReference>
<keyword evidence="6" id="KW-1185">Reference proteome</keyword>
<dbReference type="EMBL" id="JBHSDT010000008">
    <property type="protein sequence ID" value="MFC4403775.1"/>
    <property type="molecule type" value="Genomic_DNA"/>
</dbReference>
<feature type="domain" description="Nudix hydrolase" evidence="4">
    <location>
        <begin position="2"/>
        <end position="134"/>
    </location>
</feature>
<sequence>MDRWLGSAGICFNENRELLMVLQGKPDEVKKWSVPSGGVEAGETFAECCIREFWEETGYLVEVEEEIKVKKGCNPKISIAHEVHYFSVKIVGGEMKIHDPDQLIYDIRWKTLDEIKELEFSFHEDRGFLLDFIREKGLWKQKLD</sequence>
<reference evidence="6" key="1">
    <citation type="journal article" date="2019" name="Int. J. Syst. Evol. Microbiol.">
        <title>The Global Catalogue of Microorganisms (GCM) 10K type strain sequencing project: providing services to taxonomists for standard genome sequencing and annotation.</title>
        <authorList>
            <consortium name="The Broad Institute Genomics Platform"/>
            <consortium name="The Broad Institute Genome Sequencing Center for Infectious Disease"/>
            <person name="Wu L."/>
            <person name="Ma J."/>
        </authorList>
    </citation>
    <scope>NUCLEOTIDE SEQUENCE [LARGE SCALE GENOMIC DNA]</scope>
    <source>
        <strain evidence="6">CCUG 37865</strain>
    </source>
</reference>
<evidence type="ECO:0000313" key="5">
    <source>
        <dbReference type="EMBL" id="MFC4403775.1"/>
    </source>
</evidence>
<dbReference type="PROSITE" id="PS51462">
    <property type="entry name" value="NUDIX"/>
    <property type="match status" value="1"/>
</dbReference>
<evidence type="ECO:0000256" key="1">
    <source>
        <dbReference type="ARBA" id="ARBA00001946"/>
    </source>
</evidence>
<comment type="similarity">
    <text evidence="3">Belongs to the Nudix hydrolase family.</text>
</comment>
<dbReference type="EC" id="3.6.-.-" evidence="5"/>
<evidence type="ECO:0000256" key="2">
    <source>
        <dbReference type="ARBA" id="ARBA00022801"/>
    </source>
</evidence>
<dbReference type="InterPro" id="IPR000086">
    <property type="entry name" value="NUDIX_hydrolase_dom"/>
</dbReference>
<dbReference type="Proteomes" id="UP001595882">
    <property type="component" value="Unassembled WGS sequence"/>
</dbReference>
<dbReference type="PANTHER" id="PTHR43046:SF2">
    <property type="entry name" value="8-OXO-DGTP DIPHOSPHATASE-RELATED"/>
    <property type="match status" value="1"/>
</dbReference>
<evidence type="ECO:0000313" key="6">
    <source>
        <dbReference type="Proteomes" id="UP001595882"/>
    </source>
</evidence>
<dbReference type="InterPro" id="IPR015797">
    <property type="entry name" value="NUDIX_hydrolase-like_dom_sf"/>
</dbReference>
<accession>A0ABV8WVC6</accession>
<dbReference type="Pfam" id="PF00293">
    <property type="entry name" value="NUDIX"/>
    <property type="match status" value="1"/>
</dbReference>
<dbReference type="InterPro" id="IPR020084">
    <property type="entry name" value="NUDIX_hydrolase_CS"/>
</dbReference>
<dbReference type="CDD" id="cd02883">
    <property type="entry name" value="NUDIX_Hydrolase"/>
    <property type="match status" value="1"/>
</dbReference>
<dbReference type="Gene3D" id="3.90.79.10">
    <property type="entry name" value="Nucleoside Triphosphate Pyrophosphohydrolase"/>
    <property type="match status" value="1"/>
</dbReference>
<name>A0ABV8WVC6_9BACI</name>
<evidence type="ECO:0000256" key="3">
    <source>
        <dbReference type="RuleBase" id="RU003476"/>
    </source>
</evidence>
<protein>
    <submittedName>
        <fullName evidence="5">NUDIX hydrolase</fullName>
        <ecNumber evidence="5">3.6.-.-</ecNumber>
    </submittedName>
</protein>
<dbReference type="PRINTS" id="PR00502">
    <property type="entry name" value="NUDIXFAMILY"/>
</dbReference>
<dbReference type="InterPro" id="IPR020476">
    <property type="entry name" value="Nudix_hydrolase"/>
</dbReference>
<organism evidence="5 6">
    <name type="scientific">Gracilibacillus xinjiangensis</name>
    <dbReference type="NCBI Taxonomy" id="1193282"/>
    <lineage>
        <taxon>Bacteria</taxon>
        <taxon>Bacillati</taxon>
        <taxon>Bacillota</taxon>
        <taxon>Bacilli</taxon>
        <taxon>Bacillales</taxon>
        <taxon>Bacillaceae</taxon>
        <taxon>Gracilibacillus</taxon>
    </lineage>
</organism>
<proteinExistence type="inferred from homology"/>
<gene>
    <name evidence="5" type="ORF">ACFOY7_11905</name>
</gene>
<evidence type="ECO:0000259" key="4">
    <source>
        <dbReference type="PROSITE" id="PS51462"/>
    </source>
</evidence>
<dbReference type="RefSeq" id="WP_390252310.1">
    <property type="nucleotide sequence ID" value="NZ_JBHSDT010000008.1"/>
</dbReference>
<dbReference type="SUPFAM" id="SSF55811">
    <property type="entry name" value="Nudix"/>
    <property type="match status" value="1"/>
</dbReference>
<dbReference type="PROSITE" id="PS00893">
    <property type="entry name" value="NUDIX_BOX"/>
    <property type="match status" value="1"/>
</dbReference>
<comment type="cofactor">
    <cofactor evidence="1">
        <name>Mg(2+)</name>
        <dbReference type="ChEBI" id="CHEBI:18420"/>
    </cofactor>
</comment>
<keyword evidence="2 3" id="KW-0378">Hydrolase</keyword>